<gene>
    <name evidence="1" type="ORF">FYK34_12815</name>
</gene>
<reference evidence="1 2" key="1">
    <citation type="submission" date="2019-08" db="EMBL/GenBank/DDBJ databases">
        <title>Chromobacterium paludis, a novel bacterium isolated from a Maryland marsh pond.</title>
        <authorList>
            <person name="Blackburn M.B."/>
            <person name="Gundersen-Rindal D.E."/>
        </authorList>
    </citation>
    <scope>NUCLEOTIDE SEQUENCE [LARGE SCALE GENOMIC DNA]</scope>
    <source>
        <strain evidence="2">IIBBL 257-1</strain>
    </source>
</reference>
<accession>A0A5C1DHY2</accession>
<evidence type="ECO:0000313" key="1">
    <source>
        <dbReference type="EMBL" id="QEL56376.1"/>
    </source>
</evidence>
<dbReference type="RefSeq" id="WP_149297025.1">
    <property type="nucleotide sequence ID" value="NZ_CP043473.1"/>
</dbReference>
<organism evidence="1 2">
    <name type="scientific">Chromobacterium paludis</name>
    <dbReference type="NCBI Taxonomy" id="2605945"/>
    <lineage>
        <taxon>Bacteria</taxon>
        <taxon>Pseudomonadati</taxon>
        <taxon>Pseudomonadota</taxon>
        <taxon>Betaproteobacteria</taxon>
        <taxon>Neisseriales</taxon>
        <taxon>Chromobacteriaceae</taxon>
        <taxon>Chromobacterium</taxon>
    </lineage>
</organism>
<name>A0A5C1DHY2_9NEIS</name>
<proteinExistence type="predicted"/>
<keyword evidence="2" id="KW-1185">Reference proteome</keyword>
<dbReference type="AlphaFoldDB" id="A0A5C1DHY2"/>
<evidence type="ECO:0000313" key="2">
    <source>
        <dbReference type="Proteomes" id="UP000322079"/>
    </source>
</evidence>
<protein>
    <submittedName>
        <fullName evidence="1">Uncharacterized protein</fullName>
    </submittedName>
</protein>
<dbReference type="Proteomes" id="UP000322079">
    <property type="component" value="Chromosome"/>
</dbReference>
<sequence length="76" mass="9057">MTTKRHPLRYFATMDGTTYNAPYHPLQRMGYTGSQVRLIRKEIYDGLEKDGYPPLRLIKHEKDGVTYQIEMRRKKP</sequence>
<dbReference type="KEGG" id="chrm:FYK34_12815"/>
<dbReference type="EMBL" id="CP043473">
    <property type="protein sequence ID" value="QEL56376.1"/>
    <property type="molecule type" value="Genomic_DNA"/>
</dbReference>